<dbReference type="GO" id="GO:0032259">
    <property type="term" value="P:methylation"/>
    <property type="evidence" value="ECO:0007669"/>
    <property type="project" value="UniProtKB-KW"/>
</dbReference>
<dbReference type="PANTHER" id="PTHR43861">
    <property type="entry name" value="TRANS-ACONITATE 2-METHYLTRANSFERASE-RELATED"/>
    <property type="match status" value="1"/>
</dbReference>
<dbReference type="Pfam" id="PF13489">
    <property type="entry name" value="Methyltransf_23"/>
    <property type="match status" value="1"/>
</dbReference>
<dbReference type="Proteomes" id="UP000185739">
    <property type="component" value="Chromosome"/>
</dbReference>
<dbReference type="EMBL" id="CP018839">
    <property type="protein sequence ID" value="APR04068.1"/>
    <property type="molecule type" value="Genomic_DNA"/>
</dbReference>
<dbReference type="SUPFAM" id="SSF53335">
    <property type="entry name" value="S-adenosyl-L-methionine-dependent methyltransferases"/>
    <property type="match status" value="1"/>
</dbReference>
<reference evidence="1 2" key="1">
    <citation type="submission" date="2016-12" db="EMBL/GenBank/DDBJ databases">
        <title>Complete genome sequence of Thauera chlorobenzoica, a Betaproteobacterium degrading haloaromatics anaerobically to CO2 and halides.</title>
        <authorList>
            <person name="Goris T."/>
            <person name="Mergelsberg M."/>
            <person name="Boll M."/>
        </authorList>
    </citation>
    <scope>NUCLEOTIDE SEQUENCE [LARGE SCALE GENOMIC DNA]</scope>
    <source>
        <strain evidence="1 2">3CB1</strain>
    </source>
</reference>
<sequence length="337" mass="37423">MNPTHDDLADPAPAATCPICSGAARYDFSGRDLMFDLHRRHDYCRCVACDCIFQQPMPDAATIAGFYPPHYDIYEEEKASRPPSRVKKAVLSHRFGYRHLAGGPVDALLARLAAPFVDLDPPPFIPGGQLLDVGCGNGRFLAAMRALGWTVQGVEFSPDGVRACHKAALPVHHGDLPSARFADDRFDVITVRHVIEHIPEPQAFVAEITRILKPGGRLIMETPNSDALGRAWLSANWFANEIPRHLFLYNPRNLELLLACHGLVPDRLRLGTTPKIFLNSLDYILRNRSKPSKKIRWRRTLARAYVWLAQRSGRGDVIHAECRKPTPAAALNCAAGC</sequence>
<dbReference type="InterPro" id="IPR029063">
    <property type="entry name" value="SAM-dependent_MTases_sf"/>
</dbReference>
<dbReference type="RefSeq" id="WP_075147603.1">
    <property type="nucleotide sequence ID" value="NZ_CP018839.1"/>
</dbReference>
<evidence type="ECO:0000313" key="2">
    <source>
        <dbReference type="Proteomes" id="UP000185739"/>
    </source>
</evidence>
<proteinExistence type="predicted"/>
<gene>
    <name evidence="1" type="ORF">Tchl_1209</name>
</gene>
<name>A0A1H5SX97_9RHOO</name>
<protein>
    <submittedName>
        <fullName evidence="1">Putative methyltransferase</fullName>
    </submittedName>
</protein>
<dbReference type="Gene3D" id="3.40.50.150">
    <property type="entry name" value="Vaccinia Virus protein VP39"/>
    <property type="match status" value="1"/>
</dbReference>
<accession>A0A1H5SX97</accession>
<dbReference type="AlphaFoldDB" id="A0A1H5SX97"/>
<keyword evidence="1" id="KW-0489">Methyltransferase</keyword>
<dbReference type="GO" id="GO:0008168">
    <property type="term" value="F:methyltransferase activity"/>
    <property type="evidence" value="ECO:0007669"/>
    <property type="project" value="UniProtKB-KW"/>
</dbReference>
<evidence type="ECO:0000313" key="1">
    <source>
        <dbReference type="EMBL" id="APR04068.1"/>
    </source>
</evidence>
<dbReference type="CDD" id="cd02440">
    <property type="entry name" value="AdoMet_MTases"/>
    <property type="match status" value="1"/>
</dbReference>
<organism evidence="1 2">
    <name type="scientific">Thauera chlorobenzoica</name>
    <dbReference type="NCBI Taxonomy" id="96773"/>
    <lineage>
        <taxon>Bacteria</taxon>
        <taxon>Pseudomonadati</taxon>
        <taxon>Pseudomonadota</taxon>
        <taxon>Betaproteobacteria</taxon>
        <taxon>Rhodocyclales</taxon>
        <taxon>Zoogloeaceae</taxon>
        <taxon>Thauera</taxon>
    </lineage>
</organism>
<keyword evidence="2" id="KW-1185">Reference proteome</keyword>
<dbReference type="KEGG" id="tcl:Tchl_1209"/>
<dbReference type="STRING" id="96773.Tchl_1209"/>
<keyword evidence="1" id="KW-0808">Transferase</keyword>
<dbReference type="OrthoDB" id="9760689at2"/>